<feature type="region of interest" description="Disordered" evidence="1">
    <location>
        <begin position="100"/>
        <end position="134"/>
    </location>
</feature>
<reference evidence="2" key="1">
    <citation type="submission" date="2022-07" db="EMBL/GenBank/DDBJ databases">
        <title>Genome Sequence of Xylaria arbuscula.</title>
        <authorList>
            <person name="Buettner E."/>
        </authorList>
    </citation>
    <scope>NUCLEOTIDE SEQUENCE</scope>
    <source>
        <strain evidence="2">VT107</strain>
    </source>
</reference>
<keyword evidence="3" id="KW-1185">Reference proteome</keyword>
<evidence type="ECO:0000313" key="3">
    <source>
        <dbReference type="Proteomes" id="UP001148614"/>
    </source>
</evidence>
<organism evidence="2 3">
    <name type="scientific">Xylaria arbuscula</name>
    <dbReference type="NCBI Taxonomy" id="114810"/>
    <lineage>
        <taxon>Eukaryota</taxon>
        <taxon>Fungi</taxon>
        <taxon>Dikarya</taxon>
        <taxon>Ascomycota</taxon>
        <taxon>Pezizomycotina</taxon>
        <taxon>Sordariomycetes</taxon>
        <taxon>Xylariomycetidae</taxon>
        <taxon>Xylariales</taxon>
        <taxon>Xylariaceae</taxon>
        <taxon>Xylaria</taxon>
    </lineage>
</organism>
<feature type="region of interest" description="Disordered" evidence="1">
    <location>
        <begin position="45"/>
        <end position="73"/>
    </location>
</feature>
<dbReference type="AlphaFoldDB" id="A0A9W8TRN0"/>
<dbReference type="VEuPathDB" id="FungiDB:F4678DRAFT_178539"/>
<dbReference type="EMBL" id="JANPWZ010000070">
    <property type="protein sequence ID" value="KAJ3579670.1"/>
    <property type="molecule type" value="Genomic_DNA"/>
</dbReference>
<gene>
    <name evidence="2" type="ORF">NPX13_g895</name>
</gene>
<dbReference type="Proteomes" id="UP001148614">
    <property type="component" value="Unassembled WGS sequence"/>
</dbReference>
<feature type="compositionally biased region" description="Low complexity" evidence="1">
    <location>
        <begin position="105"/>
        <end position="131"/>
    </location>
</feature>
<evidence type="ECO:0000313" key="2">
    <source>
        <dbReference type="EMBL" id="KAJ3579670.1"/>
    </source>
</evidence>
<name>A0A9W8TRN0_9PEZI</name>
<protein>
    <submittedName>
        <fullName evidence="2">Uncharacterized protein</fullName>
    </submittedName>
</protein>
<evidence type="ECO:0000256" key="1">
    <source>
        <dbReference type="SAM" id="MobiDB-lite"/>
    </source>
</evidence>
<sequence length="259" mass="27665">MATTLPSLTDEPTLYPGCCFSLSWPLLATVHTLLLQSISIIPSTSNSISSPTADLQRKKEVGSGDDDDDDERSLVLSIGSGTGLLEELLHRYLNSGVRDRGDEISSSSATTSPPPTTTATTATPTGAADGSSGAGGCWRVEGVEVNHTVNLHLPEHRINHVSGTWAILESRARTASVLMFVYPRDGALVRRYIDAFMMREGGRVQLVFWLGPKCDWEETGFGSVGAGAAAKEELEITEIRSGGGLAEFEMLAAVRRKTA</sequence>
<comment type="caution">
    <text evidence="2">The sequence shown here is derived from an EMBL/GenBank/DDBJ whole genome shotgun (WGS) entry which is preliminary data.</text>
</comment>
<accession>A0A9W8TRN0</accession>
<proteinExistence type="predicted"/>